<evidence type="ECO:0000256" key="4">
    <source>
        <dbReference type="ARBA" id="ARBA00023015"/>
    </source>
</evidence>
<dbReference type="Gene3D" id="1.10.10.10">
    <property type="entry name" value="Winged helix-like DNA-binding domain superfamily/Winged helix DNA-binding domain"/>
    <property type="match status" value="1"/>
</dbReference>
<dbReference type="Pfam" id="PF01316">
    <property type="entry name" value="Arg_repressor"/>
    <property type="match status" value="1"/>
</dbReference>
<dbReference type="EMBL" id="CZBY01000001">
    <property type="protein sequence ID" value="CUQ80901.1"/>
    <property type="molecule type" value="Genomic_DNA"/>
</dbReference>
<keyword evidence="5 7" id="KW-0238">DNA-binding</keyword>
<evidence type="ECO:0000256" key="2">
    <source>
        <dbReference type="ARBA" id="ARBA00008316"/>
    </source>
</evidence>
<dbReference type="Pfam" id="PF02863">
    <property type="entry name" value="Arg_repressor_C"/>
    <property type="match status" value="1"/>
</dbReference>
<dbReference type="HAMAP" id="MF_00173">
    <property type="entry name" value="Arg_repressor"/>
    <property type="match status" value="1"/>
</dbReference>
<dbReference type="PANTHER" id="PTHR34471">
    <property type="entry name" value="ARGININE REPRESSOR"/>
    <property type="match status" value="1"/>
</dbReference>
<evidence type="ECO:0000256" key="7">
    <source>
        <dbReference type="HAMAP-Rule" id="MF_00173"/>
    </source>
</evidence>
<feature type="domain" description="Arginine repressor C-terminal" evidence="9">
    <location>
        <begin position="76"/>
        <end position="142"/>
    </location>
</feature>
<dbReference type="EMBL" id="JAQLXW010000001">
    <property type="protein sequence ID" value="MDB8002518.1"/>
    <property type="molecule type" value="Genomic_DNA"/>
</dbReference>
<dbReference type="InterPro" id="IPR036388">
    <property type="entry name" value="WH-like_DNA-bd_sf"/>
</dbReference>
<sequence length="145" mass="16100">MKKKRQAEILRIISSNEVETQEMLLNLLKQKGYDVTQATVSRDINELNIEKTVSSNGVNCYAKAEKVHTVKFHNIISEAVVNIDYAMNIVSIKCHSGLANAACAGLDMMNLSYVVGTIAGDDTIFVLTRTEGDARMLTRHLKELL</sequence>
<keyword evidence="7" id="KW-0678">Repressor</keyword>
<dbReference type="PANTHER" id="PTHR34471:SF1">
    <property type="entry name" value="ARGININE REPRESSOR"/>
    <property type="match status" value="1"/>
</dbReference>
<dbReference type="InterPro" id="IPR020899">
    <property type="entry name" value="Arg_repress_C"/>
</dbReference>
<dbReference type="OrthoDB" id="9807089at2"/>
<dbReference type="InterPro" id="IPR036390">
    <property type="entry name" value="WH_DNA-bd_sf"/>
</dbReference>
<dbReference type="GO" id="GO:0034618">
    <property type="term" value="F:arginine binding"/>
    <property type="evidence" value="ECO:0007669"/>
    <property type="project" value="InterPro"/>
</dbReference>
<dbReference type="STRING" id="39492.ERS852540_00142"/>
<evidence type="ECO:0000313" key="11">
    <source>
        <dbReference type="EMBL" id="MDB8002518.1"/>
    </source>
</evidence>
<dbReference type="InterPro" id="IPR001669">
    <property type="entry name" value="Arg_repress"/>
</dbReference>
<gene>
    <name evidence="7 10" type="primary">argR</name>
    <name evidence="10" type="ORF">ERS852540_00142</name>
    <name evidence="11" type="ORF">PNE09_00400</name>
</gene>
<keyword evidence="3 7" id="KW-0963">Cytoplasm</keyword>
<dbReference type="SUPFAM" id="SSF46785">
    <property type="entry name" value="Winged helix' DNA-binding domain"/>
    <property type="match status" value="1"/>
</dbReference>
<comment type="pathway">
    <text evidence="7">Amino-acid biosynthesis; L-arginine biosynthesis [regulation].</text>
</comment>
<dbReference type="UniPathway" id="UPA00068"/>
<keyword evidence="6 7" id="KW-0804">Transcription</keyword>
<keyword evidence="4 7" id="KW-0805">Transcription regulation</keyword>
<keyword evidence="7" id="KW-0028">Amino-acid biosynthesis</keyword>
<feature type="domain" description="Arginine repressor DNA-binding" evidence="8">
    <location>
        <begin position="2"/>
        <end position="62"/>
    </location>
</feature>
<dbReference type="GO" id="GO:0003700">
    <property type="term" value="F:DNA-binding transcription factor activity"/>
    <property type="evidence" value="ECO:0007669"/>
    <property type="project" value="UniProtKB-UniRule"/>
</dbReference>
<dbReference type="SUPFAM" id="SSF55252">
    <property type="entry name" value="C-terminal domain of arginine repressor"/>
    <property type="match status" value="1"/>
</dbReference>
<protein>
    <recommendedName>
        <fullName evidence="7">Arginine repressor</fullName>
    </recommendedName>
</protein>
<dbReference type="GO" id="GO:0005737">
    <property type="term" value="C:cytoplasm"/>
    <property type="evidence" value="ECO:0007669"/>
    <property type="project" value="UniProtKB-SubCell"/>
</dbReference>
<evidence type="ECO:0000256" key="1">
    <source>
        <dbReference type="ARBA" id="ARBA00004496"/>
    </source>
</evidence>
<comment type="similarity">
    <text evidence="2 7">Belongs to the ArgR family.</text>
</comment>
<dbReference type="Proteomes" id="UP001210809">
    <property type="component" value="Unassembled WGS sequence"/>
</dbReference>
<comment type="subcellular location">
    <subcellularLocation>
        <location evidence="1 7">Cytoplasm</location>
    </subcellularLocation>
</comment>
<dbReference type="GO" id="GO:1900079">
    <property type="term" value="P:regulation of arginine biosynthetic process"/>
    <property type="evidence" value="ECO:0007669"/>
    <property type="project" value="UniProtKB-UniRule"/>
</dbReference>
<evidence type="ECO:0000313" key="12">
    <source>
        <dbReference type="Proteomes" id="UP000095662"/>
    </source>
</evidence>
<name>A0A174ZA89_9FIRM</name>
<proteinExistence type="inferred from homology"/>
<evidence type="ECO:0000256" key="5">
    <source>
        <dbReference type="ARBA" id="ARBA00023125"/>
    </source>
</evidence>
<dbReference type="InterPro" id="IPR020900">
    <property type="entry name" value="Arg_repress_DNA-bd"/>
</dbReference>
<keyword evidence="7" id="KW-0055">Arginine biosynthesis</keyword>
<organism evidence="10 12">
    <name type="scientific">[Eubacterium] siraeum</name>
    <dbReference type="NCBI Taxonomy" id="39492"/>
    <lineage>
        <taxon>Bacteria</taxon>
        <taxon>Bacillati</taxon>
        <taxon>Bacillota</taxon>
        <taxon>Clostridia</taxon>
        <taxon>Eubacteriales</taxon>
        <taxon>Oscillospiraceae</taxon>
        <taxon>Oscillospiraceae incertae sedis</taxon>
    </lineage>
</organism>
<dbReference type="GO" id="GO:0051259">
    <property type="term" value="P:protein complex oligomerization"/>
    <property type="evidence" value="ECO:0007669"/>
    <property type="project" value="InterPro"/>
</dbReference>
<reference evidence="10 12" key="1">
    <citation type="submission" date="2015-09" db="EMBL/GenBank/DDBJ databases">
        <authorList>
            <consortium name="Pathogen Informatics"/>
        </authorList>
    </citation>
    <scope>NUCLEOTIDE SEQUENCE [LARGE SCALE GENOMIC DNA]</scope>
    <source>
        <strain evidence="10 12">2789STDY5834928</strain>
    </source>
</reference>
<dbReference type="AlphaFoldDB" id="A0A174ZA89"/>
<dbReference type="Gene3D" id="3.30.1360.40">
    <property type="match status" value="1"/>
</dbReference>
<evidence type="ECO:0000313" key="10">
    <source>
        <dbReference type="EMBL" id="CUQ80901.1"/>
    </source>
</evidence>
<dbReference type="Proteomes" id="UP000095662">
    <property type="component" value="Unassembled WGS sequence"/>
</dbReference>
<evidence type="ECO:0000256" key="6">
    <source>
        <dbReference type="ARBA" id="ARBA00023163"/>
    </source>
</evidence>
<reference evidence="11" key="2">
    <citation type="submission" date="2023-01" db="EMBL/GenBank/DDBJ databases">
        <title>Human gut microbiome strain richness.</title>
        <authorList>
            <person name="Chen-Liaw A."/>
        </authorList>
    </citation>
    <scope>NUCLEOTIDE SEQUENCE</scope>
    <source>
        <strain evidence="11">1001283st1_G1_1001283B150217_161031</strain>
    </source>
</reference>
<evidence type="ECO:0000256" key="3">
    <source>
        <dbReference type="ARBA" id="ARBA00022490"/>
    </source>
</evidence>
<comment type="function">
    <text evidence="7">Regulates arginine biosynthesis genes.</text>
</comment>
<dbReference type="GO" id="GO:0003677">
    <property type="term" value="F:DNA binding"/>
    <property type="evidence" value="ECO:0007669"/>
    <property type="project" value="UniProtKB-KW"/>
</dbReference>
<evidence type="ECO:0000259" key="8">
    <source>
        <dbReference type="Pfam" id="PF01316"/>
    </source>
</evidence>
<dbReference type="PRINTS" id="PR01467">
    <property type="entry name" value="ARGREPRESSOR"/>
</dbReference>
<dbReference type="GO" id="GO:0006526">
    <property type="term" value="P:L-arginine biosynthetic process"/>
    <property type="evidence" value="ECO:0007669"/>
    <property type="project" value="UniProtKB-UniPathway"/>
</dbReference>
<evidence type="ECO:0000259" key="9">
    <source>
        <dbReference type="Pfam" id="PF02863"/>
    </source>
</evidence>
<accession>A0A174ZA89</accession>
<dbReference type="InterPro" id="IPR036251">
    <property type="entry name" value="Arg_repress_C_sf"/>
</dbReference>